<evidence type="ECO:0000256" key="3">
    <source>
        <dbReference type="ARBA" id="ARBA00023004"/>
    </source>
</evidence>
<dbReference type="Pfam" id="PF01814">
    <property type="entry name" value="Hemerythrin"/>
    <property type="match status" value="1"/>
</dbReference>
<feature type="domain" description="Hemerythrin-like" evidence="5">
    <location>
        <begin position="22"/>
        <end position="126"/>
    </location>
</feature>
<evidence type="ECO:0000313" key="7">
    <source>
        <dbReference type="Proteomes" id="UP000469385"/>
    </source>
</evidence>
<gene>
    <name evidence="6" type="ORF">GON04_16670</name>
</gene>
<dbReference type="InterPro" id="IPR012312">
    <property type="entry name" value="Hemerythrin-like"/>
</dbReference>
<sequence length="157" mass="17597">MDTSPPTSSLQWNPRYSLGNPLLDRQHILLFELTRSFAADVAQMSHETLAAAYGDILGLAQRHCAAEEQMLLVNGYEWLEQHRQEHVAGLDRLQAVWAAVACGDLSRHRLVLALQGWLVTHLQDMDLPAVEYLATDPRRVRDPDGPDPLDVQPGRTP</sequence>
<dbReference type="InterPro" id="IPR012827">
    <property type="entry name" value="Hemerythrin_metal-bd"/>
</dbReference>
<reference evidence="6 7" key="1">
    <citation type="submission" date="2019-12" db="EMBL/GenBank/DDBJ databases">
        <authorList>
            <person name="Huq M.A."/>
        </authorList>
    </citation>
    <scope>NUCLEOTIDE SEQUENCE [LARGE SCALE GENOMIC DNA]</scope>
    <source>
        <strain evidence="6 7">MAH-25</strain>
    </source>
</reference>
<dbReference type="Gene3D" id="1.20.120.50">
    <property type="entry name" value="Hemerythrin-like"/>
    <property type="match status" value="1"/>
</dbReference>
<dbReference type="GO" id="GO:0046872">
    <property type="term" value="F:metal ion binding"/>
    <property type="evidence" value="ECO:0007669"/>
    <property type="project" value="UniProtKB-KW"/>
</dbReference>
<dbReference type="RefSeq" id="WP_157399187.1">
    <property type="nucleotide sequence ID" value="NZ_WSEL01000009.1"/>
</dbReference>
<dbReference type="NCBIfam" id="TIGR02481">
    <property type="entry name" value="hemeryth_dom"/>
    <property type="match status" value="1"/>
</dbReference>
<comment type="similarity">
    <text evidence="1">Belongs to the hemerythrin family.</text>
</comment>
<evidence type="ECO:0000259" key="5">
    <source>
        <dbReference type="Pfam" id="PF01814"/>
    </source>
</evidence>
<protein>
    <recommendedName>
        <fullName evidence="5">Hemerythrin-like domain-containing protein</fullName>
    </recommendedName>
</protein>
<name>A0A6N8IYR0_9BURK</name>
<dbReference type="PANTHER" id="PTHR37164">
    <property type="entry name" value="BACTERIOHEMERYTHRIN"/>
    <property type="match status" value="1"/>
</dbReference>
<dbReference type="EMBL" id="WSEL01000009">
    <property type="protein sequence ID" value="MVQ31096.1"/>
    <property type="molecule type" value="Genomic_DNA"/>
</dbReference>
<comment type="caution">
    <text evidence="6">The sequence shown here is derived from an EMBL/GenBank/DDBJ whole genome shotgun (WGS) entry which is preliminary data.</text>
</comment>
<keyword evidence="2" id="KW-0479">Metal-binding</keyword>
<dbReference type="InterPro" id="IPR035938">
    <property type="entry name" value="Hemerythrin-like_sf"/>
</dbReference>
<evidence type="ECO:0000256" key="2">
    <source>
        <dbReference type="ARBA" id="ARBA00022723"/>
    </source>
</evidence>
<keyword evidence="3" id="KW-0408">Iron</keyword>
<dbReference type="Proteomes" id="UP000469385">
    <property type="component" value="Unassembled WGS sequence"/>
</dbReference>
<dbReference type="SUPFAM" id="SSF47188">
    <property type="entry name" value="Hemerythrin-like"/>
    <property type="match status" value="1"/>
</dbReference>
<evidence type="ECO:0000313" key="6">
    <source>
        <dbReference type="EMBL" id="MVQ31096.1"/>
    </source>
</evidence>
<dbReference type="PANTHER" id="PTHR37164:SF1">
    <property type="entry name" value="BACTERIOHEMERYTHRIN"/>
    <property type="match status" value="1"/>
</dbReference>
<dbReference type="AlphaFoldDB" id="A0A6N8IYR0"/>
<organism evidence="6 7">
    <name type="scientific">Ramlibacter pinisoli</name>
    <dbReference type="NCBI Taxonomy" id="2682844"/>
    <lineage>
        <taxon>Bacteria</taxon>
        <taxon>Pseudomonadati</taxon>
        <taxon>Pseudomonadota</taxon>
        <taxon>Betaproteobacteria</taxon>
        <taxon>Burkholderiales</taxon>
        <taxon>Comamonadaceae</taxon>
        <taxon>Ramlibacter</taxon>
    </lineage>
</organism>
<dbReference type="InterPro" id="IPR050669">
    <property type="entry name" value="Hemerythrin"/>
</dbReference>
<proteinExistence type="inferred from homology"/>
<feature type="region of interest" description="Disordered" evidence="4">
    <location>
        <begin position="137"/>
        <end position="157"/>
    </location>
</feature>
<accession>A0A6N8IYR0</accession>
<evidence type="ECO:0000256" key="1">
    <source>
        <dbReference type="ARBA" id="ARBA00010587"/>
    </source>
</evidence>
<evidence type="ECO:0000256" key="4">
    <source>
        <dbReference type="SAM" id="MobiDB-lite"/>
    </source>
</evidence>
<keyword evidence="7" id="KW-1185">Reference proteome</keyword>
<dbReference type="CDD" id="cd12107">
    <property type="entry name" value="Hemerythrin"/>
    <property type="match status" value="1"/>
</dbReference>